<dbReference type="VEuPathDB" id="FungiDB:ASPGLDRAFT_27591"/>
<dbReference type="EMBL" id="KV878903">
    <property type="protein sequence ID" value="OJJ82203.1"/>
    <property type="molecule type" value="Genomic_DNA"/>
</dbReference>
<protein>
    <submittedName>
        <fullName evidence="1">Uncharacterized protein</fullName>
    </submittedName>
</protein>
<keyword evidence="2" id="KW-1185">Reference proteome</keyword>
<proteinExistence type="predicted"/>
<dbReference type="Pfam" id="PF23397">
    <property type="entry name" value="DUF7104"/>
    <property type="match status" value="4"/>
</dbReference>
<dbReference type="InterPro" id="IPR055530">
    <property type="entry name" value="DUF7104"/>
</dbReference>
<dbReference type="Proteomes" id="UP000184300">
    <property type="component" value="Unassembled WGS sequence"/>
</dbReference>
<reference evidence="2" key="1">
    <citation type="journal article" date="2017" name="Genome Biol.">
        <title>Comparative genomics reveals high biological diversity and specific adaptations in the industrially and medically important fungal genus Aspergillus.</title>
        <authorList>
            <person name="de Vries R.P."/>
            <person name="Riley R."/>
            <person name="Wiebenga A."/>
            <person name="Aguilar-Osorio G."/>
            <person name="Amillis S."/>
            <person name="Uchima C.A."/>
            <person name="Anderluh G."/>
            <person name="Asadollahi M."/>
            <person name="Askin M."/>
            <person name="Barry K."/>
            <person name="Battaglia E."/>
            <person name="Bayram O."/>
            <person name="Benocci T."/>
            <person name="Braus-Stromeyer S.A."/>
            <person name="Caldana C."/>
            <person name="Canovas D."/>
            <person name="Cerqueira G.C."/>
            <person name="Chen F."/>
            <person name="Chen W."/>
            <person name="Choi C."/>
            <person name="Clum A."/>
            <person name="Dos Santos R.A."/>
            <person name="Damasio A.R."/>
            <person name="Diallinas G."/>
            <person name="Emri T."/>
            <person name="Fekete E."/>
            <person name="Flipphi M."/>
            <person name="Freyberg S."/>
            <person name="Gallo A."/>
            <person name="Gournas C."/>
            <person name="Habgood R."/>
            <person name="Hainaut M."/>
            <person name="Harispe M.L."/>
            <person name="Henrissat B."/>
            <person name="Hilden K.S."/>
            <person name="Hope R."/>
            <person name="Hossain A."/>
            <person name="Karabika E."/>
            <person name="Karaffa L."/>
            <person name="Karanyi Z."/>
            <person name="Krasevec N."/>
            <person name="Kuo A."/>
            <person name="Kusch H."/>
            <person name="LaButti K."/>
            <person name="Lagendijk E.L."/>
            <person name="Lapidus A."/>
            <person name="Levasseur A."/>
            <person name="Lindquist E."/>
            <person name="Lipzen A."/>
            <person name="Logrieco A.F."/>
            <person name="MacCabe A."/>
            <person name="Maekelae M.R."/>
            <person name="Malavazi I."/>
            <person name="Melin P."/>
            <person name="Meyer V."/>
            <person name="Mielnichuk N."/>
            <person name="Miskei M."/>
            <person name="Molnar A.P."/>
            <person name="Mule G."/>
            <person name="Ngan C.Y."/>
            <person name="Orejas M."/>
            <person name="Orosz E."/>
            <person name="Ouedraogo J.P."/>
            <person name="Overkamp K.M."/>
            <person name="Park H.-S."/>
            <person name="Perrone G."/>
            <person name="Piumi F."/>
            <person name="Punt P.J."/>
            <person name="Ram A.F."/>
            <person name="Ramon A."/>
            <person name="Rauscher S."/>
            <person name="Record E."/>
            <person name="Riano-Pachon D.M."/>
            <person name="Robert V."/>
            <person name="Roehrig J."/>
            <person name="Ruller R."/>
            <person name="Salamov A."/>
            <person name="Salih N.S."/>
            <person name="Samson R.A."/>
            <person name="Sandor E."/>
            <person name="Sanguinetti M."/>
            <person name="Schuetze T."/>
            <person name="Sepcic K."/>
            <person name="Shelest E."/>
            <person name="Sherlock G."/>
            <person name="Sophianopoulou V."/>
            <person name="Squina F.M."/>
            <person name="Sun H."/>
            <person name="Susca A."/>
            <person name="Todd R.B."/>
            <person name="Tsang A."/>
            <person name="Unkles S.E."/>
            <person name="van de Wiele N."/>
            <person name="van Rossen-Uffink D."/>
            <person name="Oliveira J.V."/>
            <person name="Vesth T.C."/>
            <person name="Visser J."/>
            <person name="Yu J.-H."/>
            <person name="Zhou M."/>
            <person name="Andersen M.R."/>
            <person name="Archer D.B."/>
            <person name="Baker S.E."/>
            <person name="Benoit I."/>
            <person name="Brakhage A.A."/>
            <person name="Braus G.H."/>
            <person name="Fischer R."/>
            <person name="Frisvad J.C."/>
            <person name="Goldman G.H."/>
            <person name="Houbraken J."/>
            <person name="Oakley B."/>
            <person name="Pocsi I."/>
            <person name="Scazzocchio C."/>
            <person name="Seiboth B."/>
            <person name="vanKuyk P.A."/>
            <person name="Wortman J."/>
            <person name="Dyer P.S."/>
            <person name="Grigoriev I.V."/>
        </authorList>
    </citation>
    <scope>NUCLEOTIDE SEQUENCE [LARGE SCALE GENOMIC DNA]</scope>
    <source>
        <strain evidence="2">CBS 516.65</strain>
    </source>
</reference>
<gene>
    <name evidence="1" type="ORF">ASPGLDRAFT_27591</name>
</gene>
<dbReference type="GeneID" id="34459932"/>
<accession>A0A1L9VE80</accession>
<name>A0A1L9VE80_ASPGL</name>
<dbReference type="AlphaFoldDB" id="A0A1L9VE80"/>
<sequence length="293" mass="33523">MDTTTSSPSVYDYPVQALTEAIMKEEYIITDRGTCLTLMGGPKYLNDYCIQIYQTGEKDDRLLNPADIITSNNLTDPHKESACNRKHHRFNTQLRGVKNNCLFTTDNLTFSVSKDGCGAIIIPLLLQQRGEELHVTEDLVVQIVENDHRDADIMKSLFKFRDNLPITKEVFKAVASIWYHGHEAMKILLCYKGNKLPITEKVVLEAAGNYGVGRKILQLLFDCRGSELPVTETVIIAALDNWNSRKEAFWGFPKHERNDLEAFIKKLGYEFEEYYDQVQQDGSNTDERIFKRG</sequence>
<evidence type="ECO:0000313" key="1">
    <source>
        <dbReference type="EMBL" id="OJJ82203.1"/>
    </source>
</evidence>
<dbReference type="STRING" id="1160497.A0A1L9VE80"/>
<evidence type="ECO:0000313" key="2">
    <source>
        <dbReference type="Proteomes" id="UP000184300"/>
    </source>
</evidence>
<dbReference type="RefSeq" id="XP_022398901.1">
    <property type="nucleotide sequence ID" value="XM_022543671.1"/>
</dbReference>
<organism evidence="1 2">
    <name type="scientific">Aspergillus glaucus CBS 516.65</name>
    <dbReference type="NCBI Taxonomy" id="1160497"/>
    <lineage>
        <taxon>Eukaryota</taxon>
        <taxon>Fungi</taxon>
        <taxon>Dikarya</taxon>
        <taxon>Ascomycota</taxon>
        <taxon>Pezizomycotina</taxon>
        <taxon>Eurotiomycetes</taxon>
        <taxon>Eurotiomycetidae</taxon>
        <taxon>Eurotiales</taxon>
        <taxon>Aspergillaceae</taxon>
        <taxon>Aspergillus</taxon>
        <taxon>Aspergillus subgen. Aspergillus</taxon>
    </lineage>
</organism>
<dbReference type="OrthoDB" id="1577640at2759"/>